<feature type="region of interest" description="Disordered" evidence="1">
    <location>
        <begin position="21"/>
        <end position="98"/>
    </location>
</feature>
<reference evidence="6" key="2">
    <citation type="journal article" date="2019" name="Int. J. Syst. Evol. Microbiol.">
        <title>The Global Catalogue of Microorganisms (GCM) 10K type strain sequencing project: providing services to taxonomists for standard genome sequencing and annotation.</title>
        <authorList>
            <consortium name="The Broad Institute Genomics Platform"/>
            <consortium name="The Broad Institute Genome Sequencing Center for Infectious Disease"/>
            <person name="Wu L."/>
            <person name="Ma J."/>
        </authorList>
    </citation>
    <scope>NUCLEOTIDE SEQUENCE [LARGE SCALE GENOMIC DNA]</scope>
    <source>
        <strain evidence="6">NBRC 107715</strain>
    </source>
</reference>
<feature type="signal peptide" evidence="2">
    <location>
        <begin position="1"/>
        <end position="22"/>
    </location>
</feature>
<dbReference type="Proteomes" id="UP000321960">
    <property type="component" value="Unassembled WGS sequence"/>
</dbReference>
<dbReference type="Proteomes" id="UP001156856">
    <property type="component" value="Unassembled WGS sequence"/>
</dbReference>
<dbReference type="AlphaFoldDB" id="A0A512J4A0"/>
<evidence type="ECO:0000313" key="6">
    <source>
        <dbReference type="Proteomes" id="UP001156856"/>
    </source>
</evidence>
<evidence type="ECO:0000313" key="4">
    <source>
        <dbReference type="EMBL" id="GLS63624.1"/>
    </source>
</evidence>
<reference evidence="4" key="4">
    <citation type="submission" date="2023-01" db="EMBL/GenBank/DDBJ databases">
        <title>Draft genome sequence of Methylobacterium oxalidis strain NBRC 107715.</title>
        <authorList>
            <person name="Sun Q."/>
            <person name="Mori K."/>
        </authorList>
    </citation>
    <scope>NUCLEOTIDE SEQUENCE</scope>
    <source>
        <strain evidence="4">NBRC 107715</strain>
    </source>
</reference>
<dbReference type="EMBL" id="BSPK01000025">
    <property type="protein sequence ID" value="GLS63624.1"/>
    <property type="molecule type" value="Genomic_DNA"/>
</dbReference>
<keyword evidence="2" id="KW-0732">Signal</keyword>
<evidence type="ECO:0000256" key="2">
    <source>
        <dbReference type="SAM" id="SignalP"/>
    </source>
</evidence>
<gene>
    <name evidence="4" type="ORF">GCM10007888_20050</name>
    <name evidence="3" type="ORF">MOX02_28360</name>
</gene>
<protein>
    <submittedName>
        <fullName evidence="3">Uncharacterized protein</fullName>
    </submittedName>
</protein>
<feature type="compositionally biased region" description="Polar residues" evidence="1">
    <location>
        <begin position="33"/>
        <end position="43"/>
    </location>
</feature>
<dbReference type="EMBL" id="BJZU01000052">
    <property type="protein sequence ID" value="GEP04798.1"/>
    <property type="molecule type" value="Genomic_DNA"/>
</dbReference>
<comment type="caution">
    <text evidence="3">The sequence shown here is derived from an EMBL/GenBank/DDBJ whole genome shotgun (WGS) entry which is preliminary data.</text>
</comment>
<dbReference type="RefSeq" id="WP_147026396.1">
    <property type="nucleotide sequence ID" value="NZ_BJZU01000052.1"/>
</dbReference>
<evidence type="ECO:0000256" key="1">
    <source>
        <dbReference type="SAM" id="MobiDB-lite"/>
    </source>
</evidence>
<evidence type="ECO:0000313" key="5">
    <source>
        <dbReference type="Proteomes" id="UP000321960"/>
    </source>
</evidence>
<feature type="chain" id="PRO_5021735163" evidence="2">
    <location>
        <begin position="23"/>
        <end position="98"/>
    </location>
</feature>
<accession>A0A512J4A0</accession>
<feature type="compositionally biased region" description="Gly residues" evidence="1">
    <location>
        <begin position="88"/>
        <end position="98"/>
    </location>
</feature>
<sequence>MTMKTIVIAAALALPLTGAAWAQTPAGGGSAEGNMNSPGSVKSNSEKAMERSTGSATGGAAGATGATTGSTAGAGNPQSGGTAKSTGGATGGTSTGAR</sequence>
<organism evidence="3 5">
    <name type="scientific">Methylobacterium oxalidis</name>
    <dbReference type="NCBI Taxonomy" id="944322"/>
    <lineage>
        <taxon>Bacteria</taxon>
        <taxon>Pseudomonadati</taxon>
        <taxon>Pseudomonadota</taxon>
        <taxon>Alphaproteobacteria</taxon>
        <taxon>Hyphomicrobiales</taxon>
        <taxon>Methylobacteriaceae</taxon>
        <taxon>Methylobacterium</taxon>
    </lineage>
</organism>
<evidence type="ECO:0000313" key="3">
    <source>
        <dbReference type="EMBL" id="GEP04798.1"/>
    </source>
</evidence>
<feature type="compositionally biased region" description="Low complexity" evidence="1">
    <location>
        <begin position="63"/>
        <end position="87"/>
    </location>
</feature>
<keyword evidence="6" id="KW-1185">Reference proteome</keyword>
<proteinExistence type="predicted"/>
<name>A0A512J4A0_9HYPH</name>
<reference evidence="3 5" key="3">
    <citation type="submission" date="2019-07" db="EMBL/GenBank/DDBJ databases">
        <title>Whole genome shotgun sequence of Methylobacterium oxalidis NBRC 107715.</title>
        <authorList>
            <person name="Hosoyama A."/>
            <person name="Uohara A."/>
            <person name="Ohji S."/>
            <person name="Ichikawa N."/>
        </authorList>
    </citation>
    <scope>NUCLEOTIDE SEQUENCE [LARGE SCALE GENOMIC DNA]</scope>
    <source>
        <strain evidence="3 5">NBRC 107715</strain>
    </source>
</reference>
<reference evidence="4" key="1">
    <citation type="journal article" date="2014" name="Int. J. Syst. Evol. Microbiol.">
        <title>Complete genome of a new Firmicutes species belonging to the dominant human colonic microbiota ('Ruminococcus bicirculans') reveals two chromosomes and a selective capacity to utilize plant glucans.</title>
        <authorList>
            <consortium name="NISC Comparative Sequencing Program"/>
            <person name="Wegmann U."/>
            <person name="Louis P."/>
            <person name="Goesmann A."/>
            <person name="Henrissat B."/>
            <person name="Duncan S.H."/>
            <person name="Flint H.J."/>
        </authorList>
    </citation>
    <scope>NUCLEOTIDE SEQUENCE</scope>
    <source>
        <strain evidence="4">NBRC 107715</strain>
    </source>
</reference>